<dbReference type="CDD" id="cd01949">
    <property type="entry name" value="GGDEF"/>
    <property type="match status" value="1"/>
</dbReference>
<organism evidence="6 7">
    <name type="scientific">Vibrio atlanticus</name>
    <dbReference type="NCBI Taxonomy" id="693153"/>
    <lineage>
        <taxon>Bacteria</taxon>
        <taxon>Pseudomonadati</taxon>
        <taxon>Pseudomonadota</taxon>
        <taxon>Gammaproteobacteria</taxon>
        <taxon>Vibrionales</taxon>
        <taxon>Vibrionaceae</taxon>
        <taxon>Vibrio</taxon>
    </lineage>
</organism>
<evidence type="ECO:0000256" key="1">
    <source>
        <dbReference type="ARBA" id="ARBA00001946"/>
    </source>
</evidence>
<dbReference type="PANTHER" id="PTHR45138">
    <property type="entry name" value="REGULATORY COMPONENTS OF SENSORY TRANSDUCTION SYSTEM"/>
    <property type="match status" value="1"/>
</dbReference>
<dbReference type="InterPro" id="IPR043128">
    <property type="entry name" value="Rev_trsase/Diguanyl_cyclase"/>
</dbReference>
<accession>A0A1C3IPH0</accession>
<feature type="transmembrane region" description="Helical" evidence="4">
    <location>
        <begin position="135"/>
        <end position="153"/>
    </location>
</feature>
<dbReference type="EC" id="2.7.7.65" evidence="2"/>
<evidence type="ECO:0000313" key="7">
    <source>
        <dbReference type="Proteomes" id="UP000092876"/>
    </source>
</evidence>
<comment type="cofactor">
    <cofactor evidence="1">
        <name>Mg(2+)</name>
        <dbReference type="ChEBI" id="CHEBI:18420"/>
    </cofactor>
</comment>
<dbReference type="Pfam" id="PF00990">
    <property type="entry name" value="GGDEF"/>
    <property type="match status" value="1"/>
</dbReference>
<keyword evidence="6" id="KW-0548">Nucleotidyltransferase</keyword>
<dbReference type="Gene3D" id="3.30.70.270">
    <property type="match status" value="1"/>
</dbReference>
<dbReference type="InterPro" id="IPR000160">
    <property type="entry name" value="GGDEF_dom"/>
</dbReference>
<dbReference type="InterPro" id="IPR050469">
    <property type="entry name" value="Diguanylate_Cyclase"/>
</dbReference>
<feature type="transmembrane region" description="Helical" evidence="4">
    <location>
        <begin position="45"/>
        <end position="61"/>
    </location>
</feature>
<keyword evidence="4" id="KW-0812">Transmembrane</keyword>
<evidence type="ECO:0000313" key="6">
    <source>
        <dbReference type="EMBL" id="SBS63248.1"/>
    </source>
</evidence>
<feature type="domain" description="GGDEF" evidence="5">
    <location>
        <begin position="233"/>
        <end position="365"/>
    </location>
</feature>
<sequence>MANVHPRLIKNVVDQTPRAMIAMLIVSIAYGAMFFKFIPMDILCIWFLGQVLLAWSRLYNAKQFMIHLNCFNQKGLNRNERIFVILNVFQAITWTISSLLIMKYAPQPFEFVSFVLIIGIITAAALSMSSLYRAYIVFFFSMLIPQIIIMLYYGEHQHISLVIFTIIYIPATILLSKSMLNNRMSSILAHEEIERSAEKFKQLSTVDNLTNIYNRRYFFEMSQSLLTTDREQKSISMLMIDVDNFKKINDNYGHQAGDYVLTCLAKDIECLMRKSDLFARIGGEEFAILLDDTSFQDAKSIAGRIIKIVEESEVVYNQRLIDVTVSIGISVLNNDITDIEELYACADKHLYQAKARGRNQYYPSL</sequence>
<feature type="transmembrane region" description="Helical" evidence="4">
    <location>
        <begin position="159"/>
        <end position="176"/>
    </location>
</feature>
<evidence type="ECO:0000259" key="5">
    <source>
        <dbReference type="PROSITE" id="PS50887"/>
    </source>
</evidence>
<feature type="transmembrane region" description="Helical" evidence="4">
    <location>
        <begin position="111"/>
        <end position="128"/>
    </location>
</feature>
<proteinExistence type="predicted"/>
<gene>
    <name evidence="6" type="primary">ycdT_1</name>
    <name evidence="6" type="ORF">VAT7223_01564</name>
</gene>
<dbReference type="SMART" id="SM00267">
    <property type="entry name" value="GGDEF"/>
    <property type="match status" value="1"/>
</dbReference>
<dbReference type="AlphaFoldDB" id="A0A1C3IPH0"/>
<dbReference type="PANTHER" id="PTHR45138:SF9">
    <property type="entry name" value="DIGUANYLATE CYCLASE DGCM-RELATED"/>
    <property type="match status" value="1"/>
</dbReference>
<dbReference type="EMBL" id="FLQP01000020">
    <property type="protein sequence ID" value="SBS63248.1"/>
    <property type="molecule type" value="Genomic_DNA"/>
</dbReference>
<evidence type="ECO:0000256" key="4">
    <source>
        <dbReference type="SAM" id="Phobius"/>
    </source>
</evidence>
<keyword evidence="6" id="KW-0808">Transferase</keyword>
<feature type="transmembrane region" description="Helical" evidence="4">
    <location>
        <begin position="82"/>
        <end position="105"/>
    </location>
</feature>
<dbReference type="FunFam" id="3.30.70.270:FF:000001">
    <property type="entry name" value="Diguanylate cyclase domain protein"/>
    <property type="match status" value="1"/>
</dbReference>
<dbReference type="Proteomes" id="UP000092876">
    <property type="component" value="Unassembled WGS sequence"/>
</dbReference>
<dbReference type="PROSITE" id="PS50887">
    <property type="entry name" value="GGDEF"/>
    <property type="match status" value="1"/>
</dbReference>
<protein>
    <recommendedName>
        <fullName evidence="2">diguanylate cyclase</fullName>
        <ecNumber evidence="2">2.7.7.65</ecNumber>
    </recommendedName>
</protein>
<dbReference type="SUPFAM" id="SSF55073">
    <property type="entry name" value="Nucleotide cyclase"/>
    <property type="match status" value="1"/>
</dbReference>
<dbReference type="GeneID" id="94235766"/>
<dbReference type="RefSeq" id="WP_065678798.1">
    <property type="nucleotide sequence ID" value="NZ_AP025461.1"/>
</dbReference>
<keyword evidence="4" id="KW-1133">Transmembrane helix</keyword>
<keyword evidence="4" id="KW-0472">Membrane</keyword>
<dbReference type="NCBIfam" id="TIGR00254">
    <property type="entry name" value="GGDEF"/>
    <property type="match status" value="1"/>
</dbReference>
<dbReference type="InterPro" id="IPR029787">
    <property type="entry name" value="Nucleotide_cyclase"/>
</dbReference>
<comment type="catalytic activity">
    <reaction evidence="3">
        <text>2 GTP = 3',3'-c-di-GMP + 2 diphosphate</text>
        <dbReference type="Rhea" id="RHEA:24898"/>
        <dbReference type="ChEBI" id="CHEBI:33019"/>
        <dbReference type="ChEBI" id="CHEBI:37565"/>
        <dbReference type="ChEBI" id="CHEBI:58805"/>
        <dbReference type="EC" id="2.7.7.65"/>
    </reaction>
</comment>
<reference evidence="7" key="1">
    <citation type="submission" date="2016-06" db="EMBL/GenBank/DDBJ databases">
        <authorList>
            <person name="Rodrigo-Torres Lidia"/>
            <person name="Arahal R.David."/>
        </authorList>
    </citation>
    <scope>NUCLEOTIDE SEQUENCE [LARGE SCALE GENOMIC DNA]</scope>
    <source>
        <strain evidence="7">CECT 7223</strain>
    </source>
</reference>
<feature type="transmembrane region" description="Helical" evidence="4">
    <location>
        <begin position="21"/>
        <end position="39"/>
    </location>
</feature>
<name>A0A1C3IPH0_9VIBR</name>
<evidence type="ECO:0000256" key="2">
    <source>
        <dbReference type="ARBA" id="ARBA00012528"/>
    </source>
</evidence>
<evidence type="ECO:0000256" key="3">
    <source>
        <dbReference type="ARBA" id="ARBA00034247"/>
    </source>
</evidence>
<dbReference type="GO" id="GO:0052621">
    <property type="term" value="F:diguanylate cyclase activity"/>
    <property type="evidence" value="ECO:0007669"/>
    <property type="project" value="UniProtKB-EC"/>
</dbReference>